<reference evidence="1" key="1">
    <citation type="submission" date="2022-07" db="EMBL/GenBank/DDBJ databases">
        <title>Genome Sequence of Lecanicillium saksenae.</title>
        <authorList>
            <person name="Buettner E."/>
        </authorList>
    </citation>
    <scope>NUCLEOTIDE SEQUENCE</scope>
    <source>
        <strain evidence="1">VT-O1</strain>
    </source>
</reference>
<evidence type="ECO:0000313" key="2">
    <source>
        <dbReference type="Proteomes" id="UP001148737"/>
    </source>
</evidence>
<proteinExistence type="predicted"/>
<sequence length="740" mass="83681">MPVASSLQTPSKTSQHVETCSVALELGAEGGRVSCAWNGKPELLPSDSTQHSCPQVDDDIYSKLTRDKFAIVQEMLECILSGEDGTDCGCIKAMVDVMYIHELRMVIGITTDEKKLRQSFPVLDKFFQLYEKLPSEDTIVVASHVQQMLLEHLGRLHEAARQASSRNRCNIKNLISAFPSGWTSWRQTYVTACLQIVWDLPSENVLLIHEFQAIANYNLCRVKLSKKASQISRKMLLVSLDAYALSVSTIFVQSDNRNPAKLHLINGKNDAYVHSGVYQHATRVRAAIRKYIQTKRNIPKNEEKDITGQFMASYQATWGATTCKDTFTIRAASSSGVPHEICFNDREARQMYNTCFAHIFKILEKYVKDQEATGNDKTEEIQVVLTGSGFTNAHLRSDVEGWAKKWKMRLHDSDEEGFETYKAGSVAVGAAYAILNSCTVEELMRTACFAIRNSLDNKNSDLIIWRNNSPVSCRLQFLPLEAEEMSVLCSPCPETGAVISIDIASSYEIFKLRTLKPGDYDVRMEYTKSASGHADQVRIVFEDIRCPTTDGDDVQVLRSSCKFQIYFDCGSRLCFQEIDTPESSNKWLTCNAHPEEPEPLRSVTHEDLQMRIRAHMAYRSGYQTALHRLQKWLEIGRDKPLHPGATRLQQRTSGTKFIAPRLGPQEPEKSKQALSQVLHYFLVGLTVMETQSLIQETEQIAQHRLDERWLKTRLDSIWVVTQPPPPDGISAHSLVRFTFD</sequence>
<dbReference type="Proteomes" id="UP001148737">
    <property type="component" value="Unassembled WGS sequence"/>
</dbReference>
<dbReference type="EMBL" id="JANAKD010000124">
    <property type="protein sequence ID" value="KAJ3497257.1"/>
    <property type="molecule type" value="Genomic_DNA"/>
</dbReference>
<name>A0ACC1R3X2_9HYPO</name>
<organism evidence="1 2">
    <name type="scientific">Lecanicillium saksenae</name>
    <dbReference type="NCBI Taxonomy" id="468837"/>
    <lineage>
        <taxon>Eukaryota</taxon>
        <taxon>Fungi</taxon>
        <taxon>Dikarya</taxon>
        <taxon>Ascomycota</taxon>
        <taxon>Pezizomycotina</taxon>
        <taxon>Sordariomycetes</taxon>
        <taxon>Hypocreomycetidae</taxon>
        <taxon>Hypocreales</taxon>
        <taxon>Cordycipitaceae</taxon>
        <taxon>Lecanicillium</taxon>
    </lineage>
</organism>
<evidence type="ECO:0000313" key="1">
    <source>
        <dbReference type="EMBL" id="KAJ3497257.1"/>
    </source>
</evidence>
<comment type="caution">
    <text evidence="1">The sequence shown here is derived from an EMBL/GenBank/DDBJ whole genome shotgun (WGS) entry which is preliminary data.</text>
</comment>
<keyword evidence="2" id="KW-1185">Reference proteome</keyword>
<protein>
    <submittedName>
        <fullName evidence="1">Uncharacterized protein</fullName>
    </submittedName>
</protein>
<gene>
    <name evidence="1" type="ORF">NLG97_g2040</name>
</gene>
<accession>A0ACC1R3X2</accession>